<dbReference type="OMA" id="PVHQKML"/>
<dbReference type="GO" id="GO:0046856">
    <property type="term" value="P:phosphatidylinositol dephosphorylation"/>
    <property type="evidence" value="ECO:0007669"/>
    <property type="project" value="InterPro"/>
</dbReference>
<dbReference type="PANTHER" id="PTHR45666:SF5">
    <property type="entry name" value="TYPE IV INOSITOL POLYPHOSPHATE 5-PHOSPHATASE 3"/>
    <property type="match status" value="1"/>
</dbReference>
<dbReference type="InterPro" id="IPR000300">
    <property type="entry name" value="IPPc"/>
</dbReference>
<evidence type="ECO:0000256" key="3">
    <source>
        <dbReference type="SAM" id="MobiDB-lite"/>
    </source>
</evidence>
<keyword evidence="2" id="KW-0378">Hydrolase</keyword>
<accession>A0A5P1FVM2</accession>
<dbReference type="FunFam" id="3.60.10.10:FF:000038">
    <property type="entry name" value="type IV inositol polyphosphate 5-phosphatase 3"/>
    <property type="match status" value="1"/>
</dbReference>
<evidence type="ECO:0000259" key="4">
    <source>
        <dbReference type="SMART" id="SM00128"/>
    </source>
</evidence>
<comment type="similarity">
    <text evidence="1">Belongs to the inositol polyphosphate 5-phosphatase family.</text>
</comment>
<dbReference type="GO" id="GO:0004439">
    <property type="term" value="F:phosphatidylinositol-4,5-bisphosphate 5-phosphatase activity"/>
    <property type="evidence" value="ECO:0007669"/>
    <property type="project" value="TreeGrafter"/>
</dbReference>
<proteinExistence type="inferred from homology"/>
<gene>
    <name evidence="5" type="ORF">A4U43_C01F22380</name>
</gene>
<evidence type="ECO:0000313" key="6">
    <source>
        <dbReference type="Proteomes" id="UP000243459"/>
    </source>
</evidence>
<dbReference type="FunFam" id="3.60.10.10:FF:000014">
    <property type="entry name" value="Type I inositol polyphosphate 5-phosphatase 1"/>
    <property type="match status" value="1"/>
</dbReference>
<dbReference type="EMBL" id="CM007381">
    <property type="protein sequence ID" value="ONK80841.1"/>
    <property type="molecule type" value="Genomic_DNA"/>
</dbReference>
<evidence type="ECO:0000313" key="5">
    <source>
        <dbReference type="EMBL" id="ONK80841.1"/>
    </source>
</evidence>
<reference evidence="6" key="1">
    <citation type="journal article" date="2017" name="Nat. Commun.">
        <title>The asparagus genome sheds light on the origin and evolution of a young Y chromosome.</title>
        <authorList>
            <person name="Harkess A."/>
            <person name="Zhou J."/>
            <person name="Xu C."/>
            <person name="Bowers J.E."/>
            <person name="Van der Hulst R."/>
            <person name="Ayyampalayam S."/>
            <person name="Mercati F."/>
            <person name="Riccardi P."/>
            <person name="McKain M.R."/>
            <person name="Kakrana A."/>
            <person name="Tang H."/>
            <person name="Ray J."/>
            <person name="Groenendijk J."/>
            <person name="Arikit S."/>
            <person name="Mathioni S.M."/>
            <person name="Nakano M."/>
            <person name="Shan H."/>
            <person name="Telgmann-Rauber A."/>
            <person name="Kanno A."/>
            <person name="Yue Z."/>
            <person name="Chen H."/>
            <person name="Li W."/>
            <person name="Chen Y."/>
            <person name="Xu X."/>
            <person name="Zhang Y."/>
            <person name="Luo S."/>
            <person name="Chen H."/>
            <person name="Gao J."/>
            <person name="Mao Z."/>
            <person name="Pires J.C."/>
            <person name="Luo M."/>
            <person name="Kudrna D."/>
            <person name="Wing R.A."/>
            <person name="Meyers B.C."/>
            <person name="Yi K."/>
            <person name="Kong H."/>
            <person name="Lavrijsen P."/>
            <person name="Sunseri F."/>
            <person name="Falavigna A."/>
            <person name="Ye Y."/>
            <person name="Leebens-Mack J.H."/>
            <person name="Chen G."/>
        </authorList>
    </citation>
    <scope>NUCLEOTIDE SEQUENCE [LARGE SCALE GENOMIC DNA]</scope>
    <source>
        <strain evidence="6">cv. DH0086</strain>
    </source>
</reference>
<dbReference type="Proteomes" id="UP000243459">
    <property type="component" value="Chromosome 1"/>
</dbReference>
<sequence>EKKKPEGLFLLLLEERTQERNQKRKCVHSWIREEERSKSKRKEMKSAAKKQGEHSWPKSVFKKWLNINNDESDYSADESDNESDVDEEEGNQIENNPCKLRRRNSETLRAQYINTKELRVFVGTWNVGGKLPSDDLDIEEWLDMEEPADIYVLGLQEIVPLNAGNIFGAEDNRPVPSWESLIRDSLNKLRPQKPKYKSYSDPPSPSRFKASEHAGATVEELLPESDTDTEEEEQEIHPLNEEESLTFTPARKLERLRHFTSVYYEPNPEMGTTLQKKLTKTLSSSERIGLVWPEQSLDLLAKCGVDQTKDLKSVKSFRACKSFKQDVSMIGSLSECNWEDLVNKKRRSSFMRIVSKQMVGIFLSVWVRRNLHKYIQNLKVSTVGVGIMGYIGNKGSVSVSMSIYQTPFCFICTHLSSGEKHGDEIRRNADVQEIHRRTRFSTTGMGLPQTILDHERIFWFGDLNYRINLPYERTHELISRKKWSELVESDQLKRELKKGRAFDGWCEGIIKFPPTYKYEFNSEKYIKDDLKGGRRTPAWCDRILTFGTGMKLLSYKRSELKLSDHRPVTATFMTEVEVFSHRKLQKALTLTDAEVEDGDIISDINIASGMGRLGLGEEFSEWGQ</sequence>
<keyword evidence="6" id="KW-1185">Reference proteome</keyword>
<evidence type="ECO:0000256" key="2">
    <source>
        <dbReference type="ARBA" id="ARBA00022801"/>
    </source>
</evidence>
<dbReference type="SMART" id="SM00128">
    <property type="entry name" value="IPPc"/>
    <property type="match status" value="1"/>
</dbReference>
<dbReference type="GO" id="GO:0004445">
    <property type="term" value="F:inositol-polyphosphate 5-phosphatase activity"/>
    <property type="evidence" value="ECO:0007669"/>
    <property type="project" value="InterPro"/>
</dbReference>
<feature type="domain" description="Inositol polyphosphate-related phosphatase" evidence="4">
    <location>
        <begin position="295"/>
        <end position="580"/>
    </location>
</feature>
<feature type="region of interest" description="Disordered" evidence="3">
    <location>
        <begin position="71"/>
        <end position="100"/>
    </location>
</feature>
<feature type="compositionally biased region" description="Basic and acidic residues" evidence="3">
    <location>
        <begin position="44"/>
        <end position="56"/>
    </location>
</feature>
<name>A0A5P1FVM2_ASPOF</name>
<feature type="region of interest" description="Disordered" evidence="3">
    <location>
        <begin position="192"/>
        <end position="214"/>
    </location>
</feature>
<feature type="compositionally biased region" description="Acidic residues" evidence="3">
    <location>
        <begin position="71"/>
        <end position="91"/>
    </location>
</feature>
<organism evidence="5 6">
    <name type="scientific">Asparagus officinalis</name>
    <name type="common">Garden asparagus</name>
    <dbReference type="NCBI Taxonomy" id="4686"/>
    <lineage>
        <taxon>Eukaryota</taxon>
        <taxon>Viridiplantae</taxon>
        <taxon>Streptophyta</taxon>
        <taxon>Embryophyta</taxon>
        <taxon>Tracheophyta</taxon>
        <taxon>Spermatophyta</taxon>
        <taxon>Magnoliopsida</taxon>
        <taxon>Liliopsida</taxon>
        <taxon>Asparagales</taxon>
        <taxon>Asparagaceae</taxon>
        <taxon>Asparagoideae</taxon>
        <taxon>Asparagus</taxon>
    </lineage>
</organism>
<dbReference type="Pfam" id="PF22669">
    <property type="entry name" value="Exo_endo_phos2"/>
    <property type="match status" value="2"/>
</dbReference>
<dbReference type="PANTHER" id="PTHR45666">
    <property type="entry name" value="TYPE IV INOSITOL POLYPHOSPHATE 5-PHOSPHATASE 9"/>
    <property type="match status" value="1"/>
</dbReference>
<evidence type="ECO:0000256" key="1">
    <source>
        <dbReference type="ARBA" id="ARBA00010768"/>
    </source>
</evidence>
<feature type="non-terminal residue" evidence="5">
    <location>
        <position position="1"/>
    </location>
</feature>
<dbReference type="Gene3D" id="3.60.10.10">
    <property type="entry name" value="Endonuclease/exonuclease/phosphatase"/>
    <property type="match status" value="2"/>
</dbReference>
<dbReference type="InterPro" id="IPR045849">
    <property type="entry name" value="IP5P_plant"/>
</dbReference>
<dbReference type="Gramene" id="ONK80841">
    <property type="protein sequence ID" value="ONK80841"/>
    <property type="gene ID" value="A4U43_C01F22380"/>
</dbReference>
<protein>
    <recommendedName>
        <fullName evidence="4">Inositol polyphosphate-related phosphatase domain-containing protein</fullName>
    </recommendedName>
</protein>
<dbReference type="SUPFAM" id="SSF56219">
    <property type="entry name" value="DNase I-like"/>
    <property type="match status" value="1"/>
</dbReference>
<dbReference type="InterPro" id="IPR036691">
    <property type="entry name" value="Endo/exonu/phosph_ase_sf"/>
</dbReference>
<dbReference type="GO" id="GO:0034485">
    <property type="term" value="F:phosphatidylinositol-3,4,5-trisphosphate 5-phosphatase activity"/>
    <property type="evidence" value="ECO:0007669"/>
    <property type="project" value="TreeGrafter"/>
</dbReference>
<feature type="region of interest" description="Disordered" evidence="3">
    <location>
        <begin position="18"/>
        <end position="56"/>
    </location>
</feature>
<dbReference type="AlphaFoldDB" id="A0A5P1FVM2"/>